<dbReference type="OrthoDB" id="9767931at2"/>
<dbReference type="Proteomes" id="UP000034166">
    <property type="component" value="Unassembled WGS sequence"/>
</dbReference>
<organism evidence="2 3">
    <name type="scientific">Mesobacillus campisalis</name>
    <dbReference type="NCBI Taxonomy" id="1408103"/>
    <lineage>
        <taxon>Bacteria</taxon>
        <taxon>Bacillati</taxon>
        <taxon>Bacillota</taxon>
        <taxon>Bacilli</taxon>
        <taxon>Bacillales</taxon>
        <taxon>Bacillaceae</taxon>
        <taxon>Mesobacillus</taxon>
    </lineage>
</organism>
<feature type="transmembrane region" description="Helical" evidence="1">
    <location>
        <begin position="317"/>
        <end position="341"/>
    </location>
</feature>
<comment type="caution">
    <text evidence="2">The sequence shown here is derived from an EMBL/GenBank/DDBJ whole genome shotgun (WGS) entry which is preliminary data.</text>
</comment>
<feature type="transmembrane region" description="Helical" evidence="1">
    <location>
        <begin position="61"/>
        <end position="79"/>
    </location>
</feature>
<dbReference type="EMBL" id="LAYY01000100">
    <property type="protein sequence ID" value="KKK33585.1"/>
    <property type="molecule type" value="Genomic_DNA"/>
</dbReference>
<evidence type="ECO:0000313" key="2">
    <source>
        <dbReference type="EMBL" id="KKK33585.1"/>
    </source>
</evidence>
<sequence>MEVKLEKQDWMFLLLCLVLGVAAEEAFFRGQVGISYLVFIAVFYALFFWRFRRFAFSHQRFGYLVLIAIWLLAASYYLYDFNAFHVLNLLVIPALVIFHLALITAPQKMPWNNFSFLGYALVRLGEGLRFSALFAGYAGKLLKHGSNPKQYDVWKKVLIGIGISVPFLVVVLNLLVSADAEFERLLNHLPNLLSFNPEYVFRLGVVLIYTFGFFGFMQVLSKKPAAAANKKSVLESITLDGVIMLTVLVLLDLVYVLFVGVQFKYFFSGTLEAGYTYAEYARRGFFELVFVTLINLSVTTLVITFTKSVHGLMKKAISLTLTLLVLSSGVLLVSAFIRMSLYEQAYGFTFTRMLVHFFMVFLMVILSYTLVKIWLGKLSLFHFYIVASLIFYTGINIVNIDKIVVDLNLERYEKTGKIDIQYLNSLSSTGILGLIELYEKNPDVPELKELLIQRKEERHFLKGDAWQSENLMRSAAYDRLGELEL</sequence>
<feature type="transmembrane region" description="Helical" evidence="1">
    <location>
        <begin position="33"/>
        <end position="49"/>
    </location>
</feature>
<feature type="transmembrane region" description="Helical" evidence="1">
    <location>
        <begin position="85"/>
        <end position="104"/>
    </location>
</feature>
<feature type="transmembrane region" description="Helical" evidence="1">
    <location>
        <begin position="381"/>
        <end position="400"/>
    </location>
</feature>
<name>A0A0M2SLV6_9BACI</name>
<dbReference type="Pfam" id="PF13687">
    <property type="entry name" value="DUF4153"/>
    <property type="match status" value="1"/>
</dbReference>
<keyword evidence="1" id="KW-0812">Transmembrane</keyword>
<proteinExistence type="predicted"/>
<protein>
    <submittedName>
        <fullName evidence="2">Uncharacterized protein</fullName>
    </submittedName>
</protein>
<reference evidence="2 3" key="1">
    <citation type="submission" date="2015-04" db="EMBL/GenBank/DDBJ databases">
        <title>Taxonomic description and genome sequence of Bacillus campisalis sp. nov., a novel member of the genus Bacillus isolated from solar saltern.</title>
        <authorList>
            <person name="Mathan Kumar R."/>
            <person name="Kaur G."/>
            <person name="Kumar A."/>
            <person name="Singh N.K."/>
            <person name="Kaur N."/>
            <person name="Kumar N."/>
            <person name="Mayilraj S."/>
        </authorList>
    </citation>
    <scope>NUCLEOTIDE SEQUENCE [LARGE SCALE GENOMIC DNA]</scope>
    <source>
        <strain evidence="2 3">SA2-6</strain>
    </source>
</reference>
<feature type="transmembrane region" description="Helical" evidence="1">
    <location>
        <begin position="284"/>
        <end position="305"/>
    </location>
</feature>
<evidence type="ECO:0000313" key="3">
    <source>
        <dbReference type="Proteomes" id="UP000034166"/>
    </source>
</evidence>
<keyword evidence="3" id="KW-1185">Reference proteome</keyword>
<feature type="transmembrane region" description="Helical" evidence="1">
    <location>
        <begin position="199"/>
        <end position="221"/>
    </location>
</feature>
<dbReference type="PATRIC" id="fig|1408103.3.peg.5063"/>
<feature type="transmembrane region" description="Helical" evidence="1">
    <location>
        <begin position="241"/>
        <end position="263"/>
    </location>
</feature>
<keyword evidence="1" id="KW-0472">Membrane</keyword>
<feature type="transmembrane region" description="Helical" evidence="1">
    <location>
        <begin position="116"/>
        <end position="137"/>
    </location>
</feature>
<accession>A0A0M2SLV6</accession>
<dbReference type="RefSeq" id="WP_046526073.1">
    <property type="nucleotide sequence ID" value="NZ_LAYY01000100.1"/>
</dbReference>
<gene>
    <name evidence="2" type="ORF">WQ57_23485</name>
</gene>
<evidence type="ECO:0000256" key="1">
    <source>
        <dbReference type="SAM" id="Phobius"/>
    </source>
</evidence>
<keyword evidence="1" id="KW-1133">Transmembrane helix</keyword>
<dbReference type="InterPro" id="IPR025291">
    <property type="entry name" value="DUF4153"/>
</dbReference>
<dbReference type="AlphaFoldDB" id="A0A0M2SLV6"/>
<feature type="transmembrane region" description="Helical" evidence="1">
    <location>
        <begin position="157"/>
        <end position="178"/>
    </location>
</feature>
<feature type="transmembrane region" description="Helical" evidence="1">
    <location>
        <begin position="353"/>
        <end position="375"/>
    </location>
</feature>